<protein>
    <submittedName>
        <fullName evidence="1">Uncharacterized protein</fullName>
    </submittedName>
</protein>
<dbReference type="EMBL" id="NIXP01000123">
    <property type="protein sequence ID" value="OWR28955.1"/>
    <property type="molecule type" value="Genomic_DNA"/>
</dbReference>
<evidence type="ECO:0000313" key="1">
    <source>
        <dbReference type="EMBL" id="OWR28955.1"/>
    </source>
</evidence>
<accession>A0A246KUU3</accession>
<dbReference type="Gene3D" id="2.40.30.240">
    <property type="match status" value="1"/>
</dbReference>
<dbReference type="RefSeq" id="WP_053505108.1">
    <property type="nucleotide sequence ID" value="NZ_NIXP01000123.1"/>
</dbReference>
<gene>
    <name evidence="1" type="ORF">CEE55_18155</name>
</gene>
<proteinExistence type="predicted"/>
<reference evidence="1 2" key="1">
    <citation type="submission" date="2017-06" db="EMBL/GenBank/DDBJ databases">
        <authorList>
            <person name="Kim H.J."/>
            <person name="Triplett B.A."/>
        </authorList>
    </citation>
    <scope>NUCLEOTIDE SEQUENCE [LARGE SCALE GENOMIC DNA]</scope>
    <source>
        <strain evidence="1 2">S18795</strain>
    </source>
</reference>
<dbReference type="Pfam" id="PF11651">
    <property type="entry name" value="P22_CoatProtein"/>
    <property type="match status" value="1"/>
</dbReference>
<sequence length="402" mass="42543">MANVNQALTHQMIAREAAKILWEENSVVRNINLDREVEFSEEVNGYKKGDSVRVMIPPTPVTYSGSNFAGGGAAPAVNETSVNLTVDQQLHVPLTFTAKEKKLELSRFKERFLRPAMSSLNSKINQVLLASMVAQTSNVVGTWGTVPATRTPWRNASSMLDRFLAPEDERYAHFSVDANDALAEANAPLFHTADELRGEFSENAVGKFAGLEFHKQLSLPVQTNGAGAGYTVNAAGQTGTSLAVTAGTGAITAGSIISIAGVNAVHPITGADMGVPRYFRVTANYAGGAGNLQIFPAIIPTSASQIGTVTASPAASAVITIFGTASSGRVQNLVFHRDAFASAFVPLPVLASCEGYTSKIGNVSCRVMSFGNGLTDQENTRIDVLFALPAAVRPDHACRVTQ</sequence>
<dbReference type="AlphaFoldDB" id="A0A246KUU3"/>
<dbReference type="Proteomes" id="UP000197904">
    <property type="component" value="Unassembled WGS sequence"/>
</dbReference>
<dbReference type="InterPro" id="IPR024659">
    <property type="entry name" value="Phage_coat_Gp5"/>
</dbReference>
<evidence type="ECO:0000313" key="2">
    <source>
        <dbReference type="Proteomes" id="UP000197904"/>
    </source>
</evidence>
<organism evidence="1 2">
    <name type="scientific">Stenotrophomonas pavanii</name>
    <dbReference type="NCBI Taxonomy" id="487698"/>
    <lineage>
        <taxon>Bacteria</taxon>
        <taxon>Pseudomonadati</taxon>
        <taxon>Pseudomonadota</taxon>
        <taxon>Gammaproteobacteria</taxon>
        <taxon>Lysobacterales</taxon>
        <taxon>Lysobacteraceae</taxon>
        <taxon>Stenotrophomonas</taxon>
    </lineage>
</organism>
<comment type="caution">
    <text evidence="1">The sequence shown here is derived from an EMBL/GenBank/DDBJ whole genome shotgun (WGS) entry which is preliminary data.</text>
</comment>
<name>A0A246KUU3_9GAMM</name>